<keyword evidence="4" id="KW-0418">Kinase</keyword>
<keyword evidence="2" id="KW-1133">Transmembrane helix</keyword>
<dbReference type="PANTHER" id="PTHR10566:SF113">
    <property type="entry name" value="PROTEIN ACTIVITY OF BC1 COMPLEX KINASE 7, CHLOROPLASTIC"/>
    <property type="match status" value="1"/>
</dbReference>
<proteinExistence type="inferred from homology"/>
<dbReference type="InterPro" id="IPR004147">
    <property type="entry name" value="ABC1_dom"/>
</dbReference>
<protein>
    <submittedName>
        <fullName evidence="4">AarF/ABC1/UbiB kinase family protein</fullName>
    </submittedName>
</protein>
<dbReference type="GO" id="GO:0016301">
    <property type="term" value="F:kinase activity"/>
    <property type="evidence" value="ECO:0007669"/>
    <property type="project" value="UniProtKB-KW"/>
</dbReference>
<dbReference type="EMBL" id="JAGKSB010000003">
    <property type="protein sequence ID" value="MBP3942693.1"/>
    <property type="molecule type" value="Genomic_DNA"/>
</dbReference>
<keyword evidence="4" id="KW-0808">Transferase</keyword>
<name>A0A8T4H8J1_9SPHI</name>
<evidence type="ECO:0000256" key="1">
    <source>
        <dbReference type="ARBA" id="ARBA00009670"/>
    </source>
</evidence>
<comment type="similarity">
    <text evidence="1">Belongs to the protein kinase superfamily. ADCK protein kinase family.</text>
</comment>
<dbReference type="AlphaFoldDB" id="A0A8T4H8J1"/>
<dbReference type="InterPro" id="IPR011009">
    <property type="entry name" value="Kinase-like_dom_sf"/>
</dbReference>
<gene>
    <name evidence="4" type="ORF">J5U18_03795</name>
</gene>
<evidence type="ECO:0000313" key="5">
    <source>
        <dbReference type="Proteomes" id="UP000679691"/>
    </source>
</evidence>
<reference evidence="4" key="1">
    <citation type="submission" date="2021-03" db="EMBL/GenBank/DDBJ databases">
        <authorList>
            <person name="Lu T."/>
            <person name="Wang Q."/>
            <person name="Han X."/>
        </authorList>
    </citation>
    <scope>NUCLEOTIDE SEQUENCE</scope>
    <source>
        <strain evidence="4">WQ 2009</strain>
    </source>
</reference>
<dbReference type="PANTHER" id="PTHR10566">
    <property type="entry name" value="CHAPERONE-ACTIVITY OF BC1 COMPLEX CABC1 -RELATED"/>
    <property type="match status" value="1"/>
</dbReference>
<organism evidence="4 5">
    <name type="scientific">Rhinopithecimicrobium faecis</name>
    <dbReference type="NCBI Taxonomy" id="2820698"/>
    <lineage>
        <taxon>Bacteria</taxon>
        <taxon>Pseudomonadati</taxon>
        <taxon>Bacteroidota</taxon>
        <taxon>Sphingobacteriia</taxon>
        <taxon>Sphingobacteriales</taxon>
        <taxon>Sphingobacteriaceae</taxon>
        <taxon>Rhinopithecimicrobium</taxon>
    </lineage>
</organism>
<accession>A0A8T4H8J1</accession>
<keyword evidence="2" id="KW-0472">Membrane</keyword>
<dbReference type="Pfam" id="PF03109">
    <property type="entry name" value="ABC1"/>
    <property type="match status" value="1"/>
</dbReference>
<dbReference type="CDD" id="cd05121">
    <property type="entry name" value="ABC1_ADCK3-like"/>
    <property type="match status" value="1"/>
</dbReference>
<keyword evidence="2" id="KW-0812">Transmembrane</keyword>
<evidence type="ECO:0000256" key="2">
    <source>
        <dbReference type="SAM" id="Phobius"/>
    </source>
</evidence>
<keyword evidence="5" id="KW-1185">Reference proteome</keyword>
<dbReference type="InterPro" id="IPR050154">
    <property type="entry name" value="UbiB_kinase"/>
</dbReference>
<feature type="domain" description="ABC1 atypical kinase-like" evidence="3">
    <location>
        <begin position="89"/>
        <end position="330"/>
    </location>
</feature>
<dbReference type="SUPFAM" id="SSF56112">
    <property type="entry name" value="Protein kinase-like (PK-like)"/>
    <property type="match status" value="1"/>
</dbReference>
<evidence type="ECO:0000313" key="4">
    <source>
        <dbReference type="EMBL" id="MBP3942693.1"/>
    </source>
</evidence>
<comment type="caution">
    <text evidence="4">The sequence shown here is derived from an EMBL/GenBank/DDBJ whole genome shotgun (WGS) entry which is preliminary data.</text>
</comment>
<dbReference type="Proteomes" id="UP000679691">
    <property type="component" value="Unassembled WGS sequence"/>
</dbReference>
<dbReference type="RefSeq" id="WP_353546175.1">
    <property type="nucleotide sequence ID" value="NZ_JAGKSB010000003.1"/>
</dbReference>
<feature type="transmembrane region" description="Helical" evidence="2">
    <location>
        <begin position="517"/>
        <end position="540"/>
    </location>
</feature>
<feature type="transmembrane region" description="Helical" evidence="2">
    <location>
        <begin position="492"/>
        <end position="511"/>
    </location>
</feature>
<sequence>MINPAKKIQRASQIFSILAKYGFHDLVARLSRKTEPSKSSDTGEDPISVYTRIRMVLEELGPAFVKLGQTATTREGLLPSELVEALMQLEDQVEPLDLDVHSYLLAQFGDKFTEQVAWLDPQPFASASISQVYRGRLFTGEEVVLKVKRPEIDEALLIDLALMKDFAAVLANYSDALKRMNLPLIVNSFAITLEEEISLSTERQHMERFTKCFQDNPAIYVAKLYPELCSNEVLCMEFLNGTKVTDVEALVQQGFDIVEVVNRGVDLYLSQIIDYGFFHGDPHPGNIMVMPDGKIAFLDFGNMGRMLPVDRKQLEDFITSSMERDAELLGEALEEMAIHAVIKDRTAYERQLSELLAIMEDVAIGELNLQQIFSKVWKIIGDNEMYFPEHVYQLLRGIALIEGIGRKLNPSLNILNAINPFAQKIIQERLQPKNIAKEGFKKFRRLTRDLEHIPVDMRALMKQARSGNFTLSHKVQGIKDLNFHLQRSVNKIVIAVIFLALSMLAGMIILAKVRPEFYGIPVLAWVIMAVNAVLMSYLFLSMLRGRNRSDYK</sequence>
<evidence type="ECO:0000259" key="3">
    <source>
        <dbReference type="Pfam" id="PF03109"/>
    </source>
</evidence>